<dbReference type="EMBL" id="JAIXMP010000035">
    <property type="protein sequence ID" value="KAI9249388.1"/>
    <property type="molecule type" value="Genomic_DNA"/>
</dbReference>
<protein>
    <submittedName>
        <fullName evidence="2">Uncharacterized protein</fullName>
    </submittedName>
</protein>
<evidence type="ECO:0000256" key="1">
    <source>
        <dbReference type="SAM" id="Phobius"/>
    </source>
</evidence>
<proteinExistence type="predicted"/>
<reference evidence="2" key="2">
    <citation type="submission" date="2023-02" db="EMBL/GenBank/DDBJ databases">
        <authorList>
            <consortium name="DOE Joint Genome Institute"/>
            <person name="Mondo S.J."/>
            <person name="Chang Y."/>
            <person name="Wang Y."/>
            <person name="Ahrendt S."/>
            <person name="Andreopoulos W."/>
            <person name="Barry K."/>
            <person name="Beard J."/>
            <person name="Benny G.L."/>
            <person name="Blankenship S."/>
            <person name="Bonito G."/>
            <person name="Cuomo C."/>
            <person name="Desiro A."/>
            <person name="Gervers K.A."/>
            <person name="Hundley H."/>
            <person name="Kuo A."/>
            <person name="LaButti K."/>
            <person name="Lang B.F."/>
            <person name="Lipzen A."/>
            <person name="O'Donnell K."/>
            <person name="Pangilinan J."/>
            <person name="Reynolds N."/>
            <person name="Sandor L."/>
            <person name="Smith M.W."/>
            <person name="Tsang A."/>
            <person name="Grigoriev I.V."/>
            <person name="Stajich J.E."/>
            <person name="Spatafora J.W."/>
        </authorList>
    </citation>
    <scope>NUCLEOTIDE SEQUENCE</scope>
    <source>
        <strain evidence="2">RSA 2281</strain>
    </source>
</reference>
<comment type="caution">
    <text evidence="2">The sequence shown here is derived from an EMBL/GenBank/DDBJ whole genome shotgun (WGS) entry which is preliminary data.</text>
</comment>
<organism evidence="2 3">
    <name type="scientific">Phascolomyces articulosus</name>
    <dbReference type="NCBI Taxonomy" id="60185"/>
    <lineage>
        <taxon>Eukaryota</taxon>
        <taxon>Fungi</taxon>
        <taxon>Fungi incertae sedis</taxon>
        <taxon>Mucoromycota</taxon>
        <taxon>Mucoromycotina</taxon>
        <taxon>Mucoromycetes</taxon>
        <taxon>Mucorales</taxon>
        <taxon>Lichtheimiaceae</taxon>
        <taxon>Phascolomyces</taxon>
    </lineage>
</organism>
<name>A0AAD5JQP5_9FUNG</name>
<sequence length="260" mass="30735">MDPTQQRHQRLLNLRLSIDLLVLLFTTFITIEEFALFVRTPELALFLINEIWPFVRFRIVCHNNDPVRLNRELHYLDLAVRNSTRIFRILNPESPGLARWLRVFSTTNQHHVEFRERTTSLHMLNFIEKAAEQQFPFHTLSFNRTIISTRHITRILSAFISLNVTRIDYNGPLNIQHVNIQFVPGGRQNVTLTHLSIFSFNTSLRNAGQFPLAMREFTDYVRDHFPNLNTFIFAPNHPFKTPEDTLYIQQQLPHIQNLHL</sequence>
<keyword evidence="1" id="KW-0812">Transmembrane</keyword>
<feature type="transmembrane region" description="Helical" evidence="1">
    <location>
        <begin position="12"/>
        <end position="31"/>
    </location>
</feature>
<gene>
    <name evidence="2" type="ORF">BDA99DRAFT_575682</name>
</gene>
<dbReference type="AlphaFoldDB" id="A0AAD5JQP5"/>
<keyword evidence="3" id="KW-1185">Reference proteome</keyword>
<accession>A0AAD5JQP5</accession>
<evidence type="ECO:0000313" key="3">
    <source>
        <dbReference type="Proteomes" id="UP001209540"/>
    </source>
</evidence>
<keyword evidence="1" id="KW-0472">Membrane</keyword>
<evidence type="ECO:0000313" key="2">
    <source>
        <dbReference type="EMBL" id="KAI9249388.1"/>
    </source>
</evidence>
<reference evidence="2" key="1">
    <citation type="journal article" date="2022" name="IScience">
        <title>Evolution of zygomycete secretomes and the origins of terrestrial fungal ecologies.</title>
        <authorList>
            <person name="Chang Y."/>
            <person name="Wang Y."/>
            <person name="Mondo S."/>
            <person name="Ahrendt S."/>
            <person name="Andreopoulos W."/>
            <person name="Barry K."/>
            <person name="Beard J."/>
            <person name="Benny G.L."/>
            <person name="Blankenship S."/>
            <person name="Bonito G."/>
            <person name="Cuomo C."/>
            <person name="Desiro A."/>
            <person name="Gervers K.A."/>
            <person name="Hundley H."/>
            <person name="Kuo A."/>
            <person name="LaButti K."/>
            <person name="Lang B.F."/>
            <person name="Lipzen A."/>
            <person name="O'Donnell K."/>
            <person name="Pangilinan J."/>
            <person name="Reynolds N."/>
            <person name="Sandor L."/>
            <person name="Smith M.E."/>
            <person name="Tsang A."/>
            <person name="Grigoriev I.V."/>
            <person name="Stajich J.E."/>
            <person name="Spatafora J.W."/>
        </authorList>
    </citation>
    <scope>NUCLEOTIDE SEQUENCE</scope>
    <source>
        <strain evidence="2">RSA 2281</strain>
    </source>
</reference>
<keyword evidence="1" id="KW-1133">Transmembrane helix</keyword>
<dbReference type="Proteomes" id="UP001209540">
    <property type="component" value="Unassembled WGS sequence"/>
</dbReference>